<accession>A0ABP7G8T5</accession>
<feature type="region of interest" description="Disordered" evidence="1">
    <location>
        <begin position="136"/>
        <end position="157"/>
    </location>
</feature>
<dbReference type="Gene3D" id="3.20.20.80">
    <property type="entry name" value="Glycosidases"/>
    <property type="match status" value="1"/>
</dbReference>
<gene>
    <name evidence="2" type="ORF">GCM10023082_60420</name>
</gene>
<evidence type="ECO:0000313" key="2">
    <source>
        <dbReference type="EMBL" id="GAA3757429.1"/>
    </source>
</evidence>
<name>A0ABP7G8T5_9ACTN</name>
<evidence type="ECO:0000256" key="1">
    <source>
        <dbReference type="SAM" id="MobiDB-lite"/>
    </source>
</evidence>
<reference evidence="3" key="1">
    <citation type="journal article" date="2019" name="Int. J. Syst. Evol. Microbiol.">
        <title>The Global Catalogue of Microorganisms (GCM) 10K type strain sequencing project: providing services to taxonomists for standard genome sequencing and annotation.</title>
        <authorList>
            <consortium name="The Broad Institute Genomics Platform"/>
            <consortium name="The Broad Institute Genome Sequencing Center for Infectious Disease"/>
            <person name="Wu L."/>
            <person name="Ma J."/>
        </authorList>
    </citation>
    <scope>NUCLEOTIDE SEQUENCE [LARGE SCALE GENOMIC DNA]</scope>
    <source>
        <strain evidence="3">JCM 30846</strain>
    </source>
</reference>
<dbReference type="Proteomes" id="UP001499884">
    <property type="component" value="Unassembled WGS sequence"/>
</dbReference>
<sequence length="157" mass="15413">MVGTGGGEDRAGAGAARVDAEDEVTAGCPYGTVRGPPPGCGPGAASRRGAARIVAPAPGAAAARAAAGAAGYGGAPGSVVAVGPDDGAAEILAKAARVVPRAPQVARQEREITGFTHFGMNTFTDHEWGSGCEDEALFSTRRPPTSNSGCGRTAPRG</sequence>
<comment type="caution">
    <text evidence="2">The sequence shown here is derived from an EMBL/GenBank/DDBJ whole genome shotgun (WGS) entry which is preliminary data.</text>
</comment>
<keyword evidence="3" id="KW-1185">Reference proteome</keyword>
<proteinExistence type="predicted"/>
<feature type="region of interest" description="Disordered" evidence="1">
    <location>
        <begin position="1"/>
        <end position="46"/>
    </location>
</feature>
<dbReference type="EMBL" id="BAABEP010000073">
    <property type="protein sequence ID" value="GAA3757429.1"/>
    <property type="molecule type" value="Genomic_DNA"/>
</dbReference>
<organism evidence="2 3">
    <name type="scientific">Streptomyces tremellae</name>
    <dbReference type="NCBI Taxonomy" id="1124239"/>
    <lineage>
        <taxon>Bacteria</taxon>
        <taxon>Bacillati</taxon>
        <taxon>Actinomycetota</taxon>
        <taxon>Actinomycetes</taxon>
        <taxon>Kitasatosporales</taxon>
        <taxon>Streptomycetaceae</taxon>
        <taxon>Streptomyces</taxon>
    </lineage>
</organism>
<evidence type="ECO:0000313" key="3">
    <source>
        <dbReference type="Proteomes" id="UP001499884"/>
    </source>
</evidence>
<protein>
    <submittedName>
        <fullName evidence="2">Uncharacterized protein</fullName>
    </submittedName>
</protein>